<gene>
    <name evidence="3" type="ORF">ABZZ21_07205</name>
</gene>
<feature type="compositionally biased region" description="Basic and acidic residues" evidence="1">
    <location>
        <begin position="150"/>
        <end position="161"/>
    </location>
</feature>
<feature type="region of interest" description="Disordered" evidence="1">
    <location>
        <begin position="140"/>
        <end position="170"/>
    </location>
</feature>
<dbReference type="EMBL" id="JBEXPZ010000007">
    <property type="protein sequence ID" value="MET9844361.1"/>
    <property type="molecule type" value="Genomic_DNA"/>
</dbReference>
<evidence type="ECO:0000313" key="4">
    <source>
        <dbReference type="Proteomes" id="UP001550210"/>
    </source>
</evidence>
<evidence type="ECO:0000313" key="3">
    <source>
        <dbReference type="EMBL" id="MET9844361.1"/>
    </source>
</evidence>
<feature type="transmembrane region" description="Helical" evidence="2">
    <location>
        <begin position="112"/>
        <end position="134"/>
    </location>
</feature>
<comment type="caution">
    <text evidence="3">The sequence shown here is derived from an EMBL/GenBank/DDBJ whole genome shotgun (WGS) entry which is preliminary data.</text>
</comment>
<sequence>MRDADDTHGIDGGHRIGDSRGIERGHDIDDTRGHDIDDTRGIERGHGKAERHMTRGDGTHGGDDMLGALTGGSALERDIALLLADAADEVEIGTAPYQAVLRGGRRRKARRWAVAAAVTVVLAGSTGALALAGATDGGRVSVPPAATEPVKPERRHLDRPATTEVASGRDGGRAWKVTVDVWDAPRTVREAERQLAAMALRGDKPTDVDGSAELVGRGWNFVHLSVSRGRTGTVLDGEQWTPAGTDIQAFAMPLHTSDQGKGDDLKRLVIGEVAPTAQLVRVMWSDGTSVDVRRETDLPRYDDLRNPRIVDAEGSPVSWFVALAPKGAEYKSVKVVR</sequence>
<name>A0ABV2US39_9ACTN</name>
<evidence type="ECO:0000256" key="1">
    <source>
        <dbReference type="SAM" id="MobiDB-lite"/>
    </source>
</evidence>
<evidence type="ECO:0000256" key="2">
    <source>
        <dbReference type="SAM" id="Phobius"/>
    </source>
</evidence>
<keyword evidence="2" id="KW-0472">Membrane</keyword>
<protein>
    <submittedName>
        <fullName evidence="3">Uncharacterized protein</fullName>
    </submittedName>
</protein>
<organism evidence="3 4">
    <name type="scientific">Streptomyces ossamyceticus</name>
    <dbReference type="NCBI Taxonomy" id="249581"/>
    <lineage>
        <taxon>Bacteria</taxon>
        <taxon>Bacillati</taxon>
        <taxon>Actinomycetota</taxon>
        <taxon>Actinomycetes</taxon>
        <taxon>Kitasatosporales</taxon>
        <taxon>Streptomycetaceae</taxon>
        <taxon>Streptomyces</taxon>
    </lineage>
</organism>
<accession>A0ABV2US39</accession>
<keyword evidence="2" id="KW-0812">Transmembrane</keyword>
<dbReference type="Proteomes" id="UP001550210">
    <property type="component" value="Unassembled WGS sequence"/>
</dbReference>
<feature type="compositionally biased region" description="Basic and acidic residues" evidence="1">
    <location>
        <begin position="1"/>
        <end position="63"/>
    </location>
</feature>
<keyword evidence="4" id="KW-1185">Reference proteome</keyword>
<keyword evidence="2" id="KW-1133">Transmembrane helix</keyword>
<reference evidence="3 4" key="1">
    <citation type="submission" date="2024-06" db="EMBL/GenBank/DDBJ databases">
        <title>The Natural Products Discovery Center: Release of the First 8490 Sequenced Strains for Exploring Actinobacteria Biosynthetic Diversity.</title>
        <authorList>
            <person name="Kalkreuter E."/>
            <person name="Kautsar S.A."/>
            <person name="Yang D."/>
            <person name="Bader C.D."/>
            <person name="Teijaro C.N."/>
            <person name="Fluegel L."/>
            <person name="Davis C.M."/>
            <person name="Simpson J.R."/>
            <person name="Lauterbach L."/>
            <person name="Steele A.D."/>
            <person name="Gui C."/>
            <person name="Meng S."/>
            <person name="Li G."/>
            <person name="Viehrig K."/>
            <person name="Ye F."/>
            <person name="Su P."/>
            <person name="Kiefer A.F."/>
            <person name="Nichols A."/>
            <person name="Cepeda A.J."/>
            <person name="Yan W."/>
            <person name="Fan B."/>
            <person name="Jiang Y."/>
            <person name="Adhikari A."/>
            <person name="Zheng C.-J."/>
            <person name="Schuster L."/>
            <person name="Cowan T.M."/>
            <person name="Smanski M.J."/>
            <person name="Chevrette M.G."/>
            <person name="De Carvalho L.P.S."/>
            <person name="Shen B."/>
        </authorList>
    </citation>
    <scope>NUCLEOTIDE SEQUENCE [LARGE SCALE GENOMIC DNA]</scope>
    <source>
        <strain evidence="3 4">NPDC006434</strain>
    </source>
</reference>
<feature type="region of interest" description="Disordered" evidence="1">
    <location>
        <begin position="1"/>
        <end position="65"/>
    </location>
</feature>
<dbReference type="RefSeq" id="WP_355393777.1">
    <property type="nucleotide sequence ID" value="NZ_JBEXPZ010000007.1"/>
</dbReference>
<proteinExistence type="predicted"/>